<dbReference type="Pfam" id="PF17619">
    <property type="entry name" value="SCVP"/>
    <property type="match status" value="1"/>
</dbReference>
<keyword evidence="1" id="KW-0732">Signal</keyword>
<protein>
    <submittedName>
        <fullName evidence="2">Uncharacterized protein</fullName>
    </submittedName>
</protein>
<keyword evidence="3" id="KW-1185">Reference proteome</keyword>
<evidence type="ECO:0000313" key="2">
    <source>
        <dbReference type="EMBL" id="EYC40830.1"/>
    </source>
</evidence>
<feature type="chain" id="PRO_5001491934" evidence="1">
    <location>
        <begin position="17"/>
        <end position="117"/>
    </location>
</feature>
<dbReference type="InterPro" id="IPR035126">
    <property type="entry name" value="SCVP"/>
</dbReference>
<gene>
    <name evidence="2" type="primary">Acey_s0595.g432</name>
    <name evidence="2" type="ORF">Y032_0595g432</name>
</gene>
<comment type="caution">
    <text evidence="2">The sequence shown here is derived from an EMBL/GenBank/DDBJ whole genome shotgun (WGS) entry which is preliminary data.</text>
</comment>
<name>A0A016WME3_9BILA</name>
<dbReference type="Proteomes" id="UP000024635">
    <property type="component" value="Unassembled WGS sequence"/>
</dbReference>
<organism evidence="2 3">
    <name type="scientific">Ancylostoma ceylanicum</name>
    <dbReference type="NCBI Taxonomy" id="53326"/>
    <lineage>
        <taxon>Eukaryota</taxon>
        <taxon>Metazoa</taxon>
        <taxon>Ecdysozoa</taxon>
        <taxon>Nematoda</taxon>
        <taxon>Chromadorea</taxon>
        <taxon>Rhabditida</taxon>
        <taxon>Rhabditina</taxon>
        <taxon>Rhabditomorpha</taxon>
        <taxon>Strongyloidea</taxon>
        <taxon>Ancylostomatidae</taxon>
        <taxon>Ancylostomatinae</taxon>
        <taxon>Ancylostoma</taxon>
    </lineage>
</organism>
<proteinExistence type="predicted"/>
<dbReference type="AlphaFoldDB" id="A0A016WME3"/>
<reference evidence="3" key="1">
    <citation type="journal article" date="2015" name="Nat. Genet.">
        <title>The genome and transcriptome of the zoonotic hookworm Ancylostoma ceylanicum identify infection-specific gene families.</title>
        <authorList>
            <person name="Schwarz E.M."/>
            <person name="Hu Y."/>
            <person name="Antoshechkin I."/>
            <person name="Miller M.M."/>
            <person name="Sternberg P.W."/>
            <person name="Aroian R.V."/>
        </authorList>
    </citation>
    <scope>NUCLEOTIDE SEQUENCE</scope>
    <source>
        <strain evidence="3">HY135</strain>
    </source>
</reference>
<dbReference type="EMBL" id="JARK01000195">
    <property type="protein sequence ID" value="EYC40830.1"/>
    <property type="molecule type" value="Genomic_DNA"/>
</dbReference>
<evidence type="ECO:0000256" key="1">
    <source>
        <dbReference type="SAM" id="SignalP"/>
    </source>
</evidence>
<evidence type="ECO:0000313" key="3">
    <source>
        <dbReference type="Proteomes" id="UP000024635"/>
    </source>
</evidence>
<feature type="signal peptide" evidence="1">
    <location>
        <begin position="1"/>
        <end position="16"/>
    </location>
</feature>
<accession>A0A016WME3</accession>
<sequence>MMHLITLLSIIAAALACAPGTGNQLGVLAVYFEHAYNEHNRAYLERYVRNALYNIVTRQYHRQYDGNLVRVSGRNVDGKVVVDIHAMNINCGYLNDFMAKFRGYIQNRFVETICPAN</sequence>